<dbReference type="AlphaFoldDB" id="W2USI7"/>
<evidence type="ECO:0000313" key="1">
    <source>
        <dbReference type="EMBL" id="ETN96436.1"/>
    </source>
</evidence>
<dbReference type="SUPFAM" id="SSF52091">
    <property type="entry name" value="SpoIIaa-like"/>
    <property type="match status" value="1"/>
</dbReference>
<gene>
    <name evidence="1" type="ORF">P278_07040</name>
</gene>
<dbReference type="eggNOG" id="ENOG5032YHX">
    <property type="taxonomic scope" value="Bacteria"/>
</dbReference>
<dbReference type="RefSeq" id="WP_051413384.1">
    <property type="nucleotide sequence ID" value="NZ_AYXY01000009.1"/>
</dbReference>
<sequence length="130" mass="14935">MVKKFVFDFGEVDIYENYAVGVINEGEVFKRDQVLTLYQYSLEAFGKKPFGYISNRLNSYSLDPRIYSVTKMAPNLVAIAIVVKSPAQKMSAAVEKMFFDKPFKYFESFEKAKAWMDHQISNHTASFQSA</sequence>
<proteinExistence type="predicted"/>
<name>W2USI7_9FLAO</name>
<dbReference type="Proteomes" id="UP000018850">
    <property type="component" value="Unassembled WGS sequence"/>
</dbReference>
<protein>
    <recommendedName>
        <fullName evidence="3">STAS/SEC14 domain-containing protein</fullName>
    </recommendedName>
</protein>
<dbReference type="InterPro" id="IPR036513">
    <property type="entry name" value="STAS_dom_sf"/>
</dbReference>
<dbReference type="EMBL" id="AYXY01000009">
    <property type="protein sequence ID" value="ETN96436.1"/>
    <property type="molecule type" value="Genomic_DNA"/>
</dbReference>
<accession>W2USI7</accession>
<organism evidence="1 2">
    <name type="scientific">Zhouia amylolytica AD3</name>
    <dbReference type="NCBI Taxonomy" id="1286632"/>
    <lineage>
        <taxon>Bacteria</taxon>
        <taxon>Pseudomonadati</taxon>
        <taxon>Bacteroidota</taxon>
        <taxon>Flavobacteriia</taxon>
        <taxon>Flavobacteriales</taxon>
        <taxon>Flavobacteriaceae</taxon>
        <taxon>Zhouia</taxon>
    </lineage>
</organism>
<dbReference type="STRING" id="376730.SAMN04487906_1795"/>
<keyword evidence="2" id="KW-1185">Reference proteome</keyword>
<evidence type="ECO:0000313" key="2">
    <source>
        <dbReference type="Proteomes" id="UP000018850"/>
    </source>
</evidence>
<comment type="caution">
    <text evidence="1">The sequence shown here is derived from an EMBL/GenBank/DDBJ whole genome shotgun (WGS) entry which is preliminary data.</text>
</comment>
<evidence type="ECO:0008006" key="3">
    <source>
        <dbReference type="Google" id="ProtNLM"/>
    </source>
</evidence>
<reference evidence="2" key="1">
    <citation type="submission" date="2013-11" db="EMBL/GenBank/DDBJ databases">
        <title>Draft genome sequence from a member of Zhouia, isolated tidal flat.</title>
        <authorList>
            <person name="Jin H."/>
            <person name="Jeon C.O."/>
        </authorList>
    </citation>
    <scope>NUCLEOTIDE SEQUENCE [LARGE SCALE GENOMIC DNA]</scope>
    <source>
        <strain evidence="2">AD3</strain>
    </source>
</reference>
<reference evidence="1 2" key="2">
    <citation type="journal article" date="2016" name="Genome Announc.">
        <title>Draft Genome Sequence of Zhouia amylolytica AD3, Isolated from Tidal Flat Sediment.</title>
        <authorList>
            <person name="Jia B."/>
            <person name="Jin H.M."/>
            <person name="Lee H.J."/>
            <person name="Jeon C.O."/>
        </authorList>
    </citation>
    <scope>NUCLEOTIDE SEQUENCE [LARGE SCALE GENOMIC DNA]</scope>
    <source>
        <strain evidence="1 2">AD3</strain>
    </source>
</reference>